<dbReference type="Proteomes" id="UP000789704">
    <property type="component" value="Unassembled WGS sequence"/>
</dbReference>
<name>A0A9N8X323_9BURK</name>
<reference evidence="3" key="1">
    <citation type="submission" date="2021-04" db="EMBL/GenBank/DDBJ databases">
        <authorList>
            <person name="Vanwijnsberghe S."/>
        </authorList>
    </citation>
    <scope>NUCLEOTIDE SEQUENCE</scope>
    <source>
        <strain evidence="3">LMG 31841</strain>
    </source>
</reference>
<dbReference type="RefSeq" id="WP_228880364.1">
    <property type="nucleotide sequence ID" value="NZ_CAJQYX010000009.1"/>
</dbReference>
<dbReference type="InterPro" id="IPR011990">
    <property type="entry name" value="TPR-like_helical_dom_sf"/>
</dbReference>
<protein>
    <recommendedName>
        <fullName evidence="5">Tetratricopeptide repeat protein</fullName>
    </recommendedName>
</protein>
<dbReference type="SUPFAM" id="SSF48452">
    <property type="entry name" value="TPR-like"/>
    <property type="match status" value="1"/>
</dbReference>
<proteinExistence type="predicted"/>
<feature type="transmembrane region" description="Helical" evidence="2">
    <location>
        <begin position="23"/>
        <end position="45"/>
    </location>
</feature>
<feature type="region of interest" description="Disordered" evidence="1">
    <location>
        <begin position="164"/>
        <end position="198"/>
    </location>
</feature>
<keyword evidence="2" id="KW-0472">Membrane</keyword>
<evidence type="ECO:0000256" key="2">
    <source>
        <dbReference type="SAM" id="Phobius"/>
    </source>
</evidence>
<dbReference type="EMBL" id="CAJQZC010000007">
    <property type="protein sequence ID" value="CAG4910243.1"/>
    <property type="molecule type" value="Genomic_DNA"/>
</dbReference>
<keyword evidence="2" id="KW-1133">Transmembrane helix</keyword>
<evidence type="ECO:0000313" key="4">
    <source>
        <dbReference type="Proteomes" id="UP000789704"/>
    </source>
</evidence>
<accession>A0A9N8X323</accession>
<evidence type="ECO:0000313" key="3">
    <source>
        <dbReference type="EMBL" id="CAG4910243.1"/>
    </source>
</evidence>
<evidence type="ECO:0008006" key="5">
    <source>
        <dbReference type="Google" id="ProtNLM"/>
    </source>
</evidence>
<evidence type="ECO:0000256" key="1">
    <source>
        <dbReference type="SAM" id="MobiDB-lite"/>
    </source>
</evidence>
<keyword evidence="4" id="KW-1185">Reference proteome</keyword>
<keyword evidence="2" id="KW-0812">Transmembrane</keyword>
<sequence>MAFFESPPGSWLLSFARFVWSRVLYTVAVGLIVATSVYFITPYAIRWMGSLLDPMTIVEPIQISDAFKDRGYTDVMLQHMLVDTISDLREKAKGVTPATDTEQVLTEFKLPDFTVPGTGLSVRPVIEFLRSLLQRDSSVYGSVIGTPDKFTLVLTLRDPDGHIVPLNDPGVQESAPRPARTERTKHRATPKPDTPSTEAALSNALKQAGIAILKHQSPLLHAEYLTAVEQDRCLGGQYACDFRPMRELFESLAAGGSAENRSAHEKNAEWALLALSKIETYDHRFDGTIRYARRIVDEGRRDWKWKGARSWAYYNWGVALSDLGCYQQAAEVLGKAVDSKFDYAPAHNALARAYLALAQGGGKFSKGSDDAIPPGGYRAAALAELDTAIKQSPGYQEAWVNRGDALRLPVSSSEVYSMDLHPGSLERMENDARHDYRIAVALNIETAARAYQRLAALHDDTYVGVSERITKTRRQCQTGMAPSLLEAWGCSDAPLRPVTLRDPALKQAAMPGTAKQARMCSDPELVLPGSVRMPKSYGTGDRYVDATENATPAAKPEVQRAVGGIRRIAAQRGQESARIADVSTRDAFAPASAR</sequence>
<organism evidence="3 4">
    <name type="scientific">Paraburkholderia saeva</name>
    <dbReference type="NCBI Taxonomy" id="2777537"/>
    <lineage>
        <taxon>Bacteria</taxon>
        <taxon>Pseudomonadati</taxon>
        <taxon>Pseudomonadota</taxon>
        <taxon>Betaproteobacteria</taxon>
        <taxon>Burkholderiales</taxon>
        <taxon>Burkholderiaceae</taxon>
        <taxon>Paraburkholderia</taxon>
    </lineage>
</organism>
<comment type="caution">
    <text evidence="3">The sequence shown here is derived from an EMBL/GenBank/DDBJ whole genome shotgun (WGS) entry which is preliminary data.</text>
</comment>
<gene>
    <name evidence="3" type="ORF">LMG31841_03951</name>
</gene>
<dbReference type="Gene3D" id="1.25.40.10">
    <property type="entry name" value="Tetratricopeptide repeat domain"/>
    <property type="match status" value="1"/>
</dbReference>
<dbReference type="AlphaFoldDB" id="A0A9N8X323"/>